<evidence type="ECO:0000313" key="2">
    <source>
        <dbReference type="EMBL" id="CAK9158711.1"/>
    </source>
</evidence>
<dbReference type="PANTHER" id="PTHR35324:SF5">
    <property type="entry name" value="BHLH DOMAIN-CONTAINING PROTEIN"/>
    <property type="match status" value="1"/>
</dbReference>
<evidence type="ECO:0000256" key="1">
    <source>
        <dbReference type="SAM" id="MobiDB-lite"/>
    </source>
</evidence>
<protein>
    <submittedName>
        <fullName evidence="2">Uncharacterized protein</fullName>
    </submittedName>
</protein>
<evidence type="ECO:0000313" key="3">
    <source>
        <dbReference type="Proteomes" id="UP001642360"/>
    </source>
</evidence>
<comment type="caution">
    <text evidence="2">The sequence shown here is derived from an EMBL/GenBank/DDBJ whole genome shotgun (WGS) entry which is preliminary data.</text>
</comment>
<dbReference type="PANTHER" id="PTHR35324">
    <property type="entry name" value="BNAA08G03750D PROTEIN"/>
    <property type="match status" value="1"/>
</dbReference>
<dbReference type="AlphaFoldDB" id="A0ABC8SS20"/>
<keyword evidence="3" id="KW-1185">Reference proteome</keyword>
<name>A0ABC8SS20_9AQUA</name>
<dbReference type="Proteomes" id="UP001642360">
    <property type="component" value="Unassembled WGS sequence"/>
</dbReference>
<proteinExistence type="predicted"/>
<dbReference type="EMBL" id="CAUOFW020003236">
    <property type="protein sequence ID" value="CAK9158711.1"/>
    <property type="molecule type" value="Genomic_DNA"/>
</dbReference>
<feature type="region of interest" description="Disordered" evidence="1">
    <location>
        <begin position="102"/>
        <end position="122"/>
    </location>
</feature>
<accession>A0ABC8SS20</accession>
<feature type="compositionally biased region" description="Basic and acidic residues" evidence="1">
    <location>
        <begin position="109"/>
        <end position="122"/>
    </location>
</feature>
<sequence>MAFMISKHQPSFSEAAEKVSVSDQRDETEIINSVTSQLYLKSSSSSAHHTSEKALDKDVVLRRLRHHKCLNRIKNTFGALLSTTPSGGQRQKWLEQDDAFSAPPFKGEMNSEGHKTCQIDGL</sequence>
<reference evidence="2 3" key="1">
    <citation type="submission" date="2024-02" db="EMBL/GenBank/DDBJ databases">
        <authorList>
            <person name="Vignale AGUSTIN F."/>
            <person name="Sosa J E."/>
            <person name="Modenutti C."/>
        </authorList>
    </citation>
    <scope>NUCLEOTIDE SEQUENCE [LARGE SCALE GENOMIC DNA]</scope>
</reference>
<organism evidence="2 3">
    <name type="scientific">Ilex paraguariensis</name>
    <name type="common">yerba mate</name>
    <dbReference type="NCBI Taxonomy" id="185542"/>
    <lineage>
        <taxon>Eukaryota</taxon>
        <taxon>Viridiplantae</taxon>
        <taxon>Streptophyta</taxon>
        <taxon>Embryophyta</taxon>
        <taxon>Tracheophyta</taxon>
        <taxon>Spermatophyta</taxon>
        <taxon>Magnoliopsida</taxon>
        <taxon>eudicotyledons</taxon>
        <taxon>Gunneridae</taxon>
        <taxon>Pentapetalae</taxon>
        <taxon>asterids</taxon>
        <taxon>campanulids</taxon>
        <taxon>Aquifoliales</taxon>
        <taxon>Aquifoliaceae</taxon>
        <taxon>Ilex</taxon>
    </lineage>
</organism>
<gene>
    <name evidence="2" type="ORF">ILEXP_LOCUS27376</name>
</gene>